<accession>A0ABU9DQS7</accession>
<proteinExistence type="inferred from homology"/>
<comment type="similarity">
    <text evidence="1">Belongs to the Gfo/Idh/MocA family.</text>
</comment>
<protein>
    <submittedName>
        <fullName evidence="5">Gfo/Idh/MocA family oxidoreductase</fullName>
    </submittedName>
</protein>
<dbReference type="InterPro" id="IPR050984">
    <property type="entry name" value="Gfo/Idh/MocA_domain"/>
</dbReference>
<dbReference type="InterPro" id="IPR036291">
    <property type="entry name" value="NAD(P)-bd_dom_sf"/>
</dbReference>
<keyword evidence="2" id="KW-0560">Oxidoreductase</keyword>
<reference evidence="5 6" key="1">
    <citation type="submission" date="2024-04" db="EMBL/GenBank/DDBJ databases">
        <title>draft genome sequnece of Paenibacillus filicis.</title>
        <authorList>
            <person name="Kim D.-U."/>
        </authorList>
    </citation>
    <scope>NUCLEOTIDE SEQUENCE [LARGE SCALE GENOMIC DNA]</scope>
    <source>
        <strain evidence="5 6">KACC14197</strain>
    </source>
</reference>
<dbReference type="Pfam" id="PF01408">
    <property type="entry name" value="GFO_IDH_MocA"/>
    <property type="match status" value="1"/>
</dbReference>
<sequence length="335" mass="36156">MAQASGKLRWGILGCAGIAFRAVIPGIKQSELGEVSAIASRSLEKAQEAAARLDIPRAYGSYEELLADEQIDAVYIPLPNHLHREWTIKAAQAGKHVLCEKPAALTASETEEMVAACAEAGVIFAEAFMYRHHPRYRMIREIIAAGEIGELRAIRGTFTFNSSGSTGNVRFSRDMGGGSLYDVGCYPISAARLVLGQEPEAVTVQAFFSEQHDHVDMMASGLVEFPGSVGLTFDCGMWAAFRNTLEILGTDGTIELPSAYVGPTDAGANFFVTAKGERREVEVPVVNHYALQADSIARTVLSGEPIAFEATDAVLNMRVLDACLKSARESKRIVL</sequence>
<dbReference type="Gene3D" id="3.40.50.720">
    <property type="entry name" value="NAD(P)-binding Rossmann-like Domain"/>
    <property type="match status" value="1"/>
</dbReference>
<evidence type="ECO:0000259" key="4">
    <source>
        <dbReference type="Pfam" id="PF22725"/>
    </source>
</evidence>
<feature type="domain" description="GFO/IDH/MocA-like oxidoreductase" evidence="4">
    <location>
        <begin position="136"/>
        <end position="255"/>
    </location>
</feature>
<evidence type="ECO:0000259" key="3">
    <source>
        <dbReference type="Pfam" id="PF01408"/>
    </source>
</evidence>
<dbReference type="SUPFAM" id="SSF51735">
    <property type="entry name" value="NAD(P)-binding Rossmann-fold domains"/>
    <property type="match status" value="1"/>
</dbReference>
<feature type="domain" description="Gfo/Idh/MocA-like oxidoreductase N-terminal" evidence="3">
    <location>
        <begin position="8"/>
        <end position="126"/>
    </location>
</feature>
<dbReference type="PANTHER" id="PTHR22604">
    <property type="entry name" value="OXIDOREDUCTASES"/>
    <property type="match status" value="1"/>
</dbReference>
<dbReference type="Gene3D" id="3.30.360.10">
    <property type="entry name" value="Dihydrodipicolinate Reductase, domain 2"/>
    <property type="match status" value="1"/>
</dbReference>
<evidence type="ECO:0000313" key="6">
    <source>
        <dbReference type="Proteomes" id="UP001469365"/>
    </source>
</evidence>
<evidence type="ECO:0000256" key="2">
    <source>
        <dbReference type="ARBA" id="ARBA00023002"/>
    </source>
</evidence>
<dbReference type="SUPFAM" id="SSF55347">
    <property type="entry name" value="Glyceraldehyde-3-phosphate dehydrogenase-like, C-terminal domain"/>
    <property type="match status" value="1"/>
</dbReference>
<dbReference type="InterPro" id="IPR000683">
    <property type="entry name" value="Gfo/Idh/MocA-like_OxRdtase_N"/>
</dbReference>
<comment type="caution">
    <text evidence="5">The sequence shown here is derived from an EMBL/GenBank/DDBJ whole genome shotgun (WGS) entry which is preliminary data.</text>
</comment>
<dbReference type="Proteomes" id="UP001469365">
    <property type="component" value="Unassembled WGS sequence"/>
</dbReference>
<gene>
    <name evidence="5" type="ORF">WMW72_25280</name>
</gene>
<organism evidence="5 6">
    <name type="scientific">Paenibacillus filicis</name>
    <dbReference type="NCBI Taxonomy" id="669464"/>
    <lineage>
        <taxon>Bacteria</taxon>
        <taxon>Bacillati</taxon>
        <taxon>Bacillota</taxon>
        <taxon>Bacilli</taxon>
        <taxon>Bacillales</taxon>
        <taxon>Paenibacillaceae</taxon>
        <taxon>Paenibacillus</taxon>
    </lineage>
</organism>
<dbReference type="PANTHER" id="PTHR22604:SF105">
    <property type="entry name" value="TRANS-1,2-DIHYDROBENZENE-1,2-DIOL DEHYDROGENASE"/>
    <property type="match status" value="1"/>
</dbReference>
<dbReference type="EMBL" id="JBBPCC010000019">
    <property type="protein sequence ID" value="MEK8131224.1"/>
    <property type="molecule type" value="Genomic_DNA"/>
</dbReference>
<evidence type="ECO:0000256" key="1">
    <source>
        <dbReference type="ARBA" id="ARBA00010928"/>
    </source>
</evidence>
<evidence type="ECO:0000313" key="5">
    <source>
        <dbReference type="EMBL" id="MEK8131224.1"/>
    </source>
</evidence>
<dbReference type="InterPro" id="IPR055170">
    <property type="entry name" value="GFO_IDH_MocA-like_dom"/>
</dbReference>
<keyword evidence="6" id="KW-1185">Reference proteome</keyword>
<name>A0ABU9DQS7_9BACL</name>
<dbReference type="Pfam" id="PF22725">
    <property type="entry name" value="GFO_IDH_MocA_C3"/>
    <property type="match status" value="1"/>
</dbReference>
<dbReference type="RefSeq" id="WP_341418352.1">
    <property type="nucleotide sequence ID" value="NZ_JBBPCC010000019.1"/>
</dbReference>